<dbReference type="GO" id="GO:0008270">
    <property type="term" value="F:zinc ion binding"/>
    <property type="evidence" value="ECO:0007669"/>
    <property type="project" value="InterPro"/>
</dbReference>
<evidence type="ECO:0000259" key="4">
    <source>
        <dbReference type="Pfam" id="PF14432"/>
    </source>
</evidence>
<evidence type="ECO:0000256" key="3">
    <source>
        <dbReference type="PROSITE-ProRule" id="PRU00708"/>
    </source>
</evidence>
<organism evidence="5 6">
    <name type="scientific">Prunus avium</name>
    <name type="common">Cherry</name>
    <name type="synonym">Cerasus avium</name>
    <dbReference type="NCBI Taxonomy" id="42229"/>
    <lineage>
        <taxon>Eukaryota</taxon>
        <taxon>Viridiplantae</taxon>
        <taxon>Streptophyta</taxon>
        <taxon>Embryophyta</taxon>
        <taxon>Tracheophyta</taxon>
        <taxon>Spermatophyta</taxon>
        <taxon>Magnoliopsida</taxon>
        <taxon>eudicotyledons</taxon>
        <taxon>Gunneridae</taxon>
        <taxon>Pentapetalae</taxon>
        <taxon>rosids</taxon>
        <taxon>fabids</taxon>
        <taxon>Rosales</taxon>
        <taxon>Rosaceae</taxon>
        <taxon>Amygdaloideae</taxon>
        <taxon>Amygdaleae</taxon>
        <taxon>Prunus</taxon>
    </lineage>
</organism>
<dbReference type="GO" id="GO:0009451">
    <property type="term" value="P:RNA modification"/>
    <property type="evidence" value="ECO:0007669"/>
    <property type="project" value="InterPro"/>
</dbReference>
<proteinExistence type="inferred from homology"/>
<gene>
    <name evidence="6" type="primary">LOC110766052</name>
</gene>
<dbReference type="InterPro" id="IPR046849">
    <property type="entry name" value="E2_motif"/>
</dbReference>
<feature type="repeat" description="PPR" evidence="3">
    <location>
        <begin position="417"/>
        <end position="447"/>
    </location>
</feature>
<evidence type="ECO:0000313" key="6">
    <source>
        <dbReference type="RefSeq" id="XP_021824998.1"/>
    </source>
</evidence>
<dbReference type="NCBIfam" id="TIGR00756">
    <property type="entry name" value="PPR"/>
    <property type="match status" value="6"/>
</dbReference>
<dbReference type="AlphaFoldDB" id="A0A6P5TCB6"/>
<dbReference type="FunFam" id="1.25.40.10:FF:000470">
    <property type="entry name" value="Pentatricopeptide repeat-containing protein At5g66520"/>
    <property type="match status" value="1"/>
</dbReference>
<dbReference type="Gene3D" id="1.25.40.10">
    <property type="entry name" value="Tetratricopeptide repeat domain"/>
    <property type="match status" value="6"/>
</dbReference>
<sequence>MYFEQYILCRRVNTLLDKHGGTLGGKHGGIEENETIWAFTKNCHVGFSTKFKPFSFLSILMSLAKLKPLTLAAKSTLNHKPMSKTTINLSILETHLPKCQNLKQFNPILSQMILTGFIRDTYAASRILKFSTDSSFSHIDLSLRIFNLIEDANGFIWNTMMRAYIQRNFPQKALNLYKLMVDKNADPDNYTYPLLVQACAIRVSEFEGREIHNHILKTGFDSDVYVQNTLINMYAVCENMSDARNLFDEIPVLNPVSWNSILAGYVRAGDVEKAKLIYDRMPERNTIASNSMIVLFGRTGCVTEACRLFNELPEKDMVSWSALISCYEQNEMYEEALALFLRMVANGVMVDEVVVVTVLSACANLSIVQTGKLIHGLVVKIGIEAYVNLQNAFIHMYSSCGEIMAAQKLFNAAYHLDQISWNSMISGYLKCGLVDKARTLFDSMPEKDIVSWSAMISGYAQHDRFSETLALFQEMQLLGIRPDETTLVSVVSACTRLAALDLGQWIHAYIRKNGLKINVFLGTTLINMYMKCGCVENALEVFQGTEEKGVSTWNALILGLAMNGLVEKSLEIFSEMKKCGVAPNEITFIGVLGACRHMGLVDEGRRHFDSIVQEHKIEPNVKHYGCMVDLLGRAGMLKEAEELIESMPMTPDVATWGALLGACKKHGDHDMGERIGRKLIELDPDHDGFHVLLSNIYASKGNWDDVHEIREIMVQHGVVKMPGCSMIEANGIVHEFLAGDNKHPQIEEIEKKLDEMAKKLKMEGYAPDTNEVSFDIDEEEKETALFRHSEKLAIAFGLICTSPPTPIRIIKNLRICNDCHMAAKFISKAFSRDIVLRDRHRFHHFKQGSCSCKDYW</sequence>
<feature type="repeat" description="PPR" evidence="3">
    <location>
        <begin position="254"/>
        <end position="288"/>
    </location>
</feature>
<dbReference type="InterPro" id="IPR002885">
    <property type="entry name" value="PPR_rpt"/>
</dbReference>
<dbReference type="Pfam" id="PF20430">
    <property type="entry name" value="Eplus_motif"/>
    <property type="match status" value="1"/>
</dbReference>
<dbReference type="Pfam" id="PF13041">
    <property type="entry name" value="PPR_2"/>
    <property type="match status" value="3"/>
</dbReference>
<dbReference type="FunFam" id="1.25.40.10:FF:000031">
    <property type="entry name" value="Pentatricopeptide repeat-containing protein mitochondrial"/>
    <property type="match status" value="1"/>
</dbReference>
<keyword evidence="5" id="KW-1185">Reference proteome</keyword>
<dbReference type="PROSITE" id="PS51375">
    <property type="entry name" value="PPR"/>
    <property type="match status" value="6"/>
</dbReference>
<dbReference type="InterPro" id="IPR046848">
    <property type="entry name" value="E_motif"/>
</dbReference>
<dbReference type="PANTHER" id="PTHR47926:SF436">
    <property type="entry name" value="PENTATRICOPEPTIDE REPEAT-CONTAINING PROTEIN ELI1, CHLOROPLASTIC-LIKE ISOFORM X2"/>
    <property type="match status" value="1"/>
</dbReference>
<evidence type="ECO:0000256" key="2">
    <source>
        <dbReference type="ARBA" id="ARBA00022737"/>
    </source>
</evidence>
<dbReference type="InterPro" id="IPR046960">
    <property type="entry name" value="PPR_At4g14850-like_plant"/>
</dbReference>
<dbReference type="Pfam" id="PF14432">
    <property type="entry name" value="DYW_deaminase"/>
    <property type="match status" value="1"/>
</dbReference>
<name>A0A6P5TCB6_PRUAV</name>
<evidence type="ECO:0000256" key="1">
    <source>
        <dbReference type="ARBA" id="ARBA00006643"/>
    </source>
</evidence>
<dbReference type="KEGG" id="pavi:110766052"/>
<feature type="repeat" description="PPR" evidence="3">
    <location>
        <begin position="316"/>
        <end position="350"/>
    </location>
</feature>
<dbReference type="FunFam" id="1.25.40.10:FF:000641">
    <property type="entry name" value="Pentatricopeptide repeat-containing protein mitochondrial"/>
    <property type="match status" value="1"/>
</dbReference>
<feature type="domain" description="DYW" evidence="4">
    <location>
        <begin position="764"/>
        <end position="856"/>
    </location>
</feature>
<dbReference type="PANTHER" id="PTHR47926">
    <property type="entry name" value="PENTATRICOPEPTIDE REPEAT-CONTAINING PROTEIN"/>
    <property type="match status" value="1"/>
</dbReference>
<dbReference type="RefSeq" id="XP_021824998.1">
    <property type="nucleotide sequence ID" value="XM_021969306.1"/>
</dbReference>
<reference evidence="6" key="1">
    <citation type="submission" date="2025-08" db="UniProtKB">
        <authorList>
            <consortium name="RefSeq"/>
        </authorList>
    </citation>
    <scope>IDENTIFICATION</scope>
</reference>
<feature type="repeat" description="PPR" evidence="3">
    <location>
        <begin position="448"/>
        <end position="482"/>
    </location>
</feature>
<comment type="similarity">
    <text evidence="1">Belongs to the PPR family. PCMP-H subfamily.</text>
</comment>
<protein>
    <submittedName>
        <fullName evidence="6">Pentatricopeptide repeat-containing protein At3g62890-like</fullName>
    </submittedName>
</protein>
<dbReference type="GO" id="GO:0003723">
    <property type="term" value="F:RNA binding"/>
    <property type="evidence" value="ECO:0007669"/>
    <property type="project" value="InterPro"/>
</dbReference>
<dbReference type="Pfam" id="PF20431">
    <property type="entry name" value="E_motif"/>
    <property type="match status" value="1"/>
</dbReference>
<feature type="repeat" description="PPR" evidence="3">
    <location>
        <begin position="153"/>
        <end position="187"/>
    </location>
</feature>
<dbReference type="InterPro" id="IPR032867">
    <property type="entry name" value="DYW_dom"/>
</dbReference>
<keyword evidence="2" id="KW-0677">Repeat</keyword>
<dbReference type="SUPFAM" id="SSF48452">
    <property type="entry name" value="TPR-like"/>
    <property type="match status" value="1"/>
</dbReference>
<dbReference type="Pfam" id="PF01535">
    <property type="entry name" value="PPR"/>
    <property type="match status" value="5"/>
</dbReference>
<dbReference type="Proteomes" id="UP000515124">
    <property type="component" value="Unplaced"/>
</dbReference>
<evidence type="ECO:0000313" key="5">
    <source>
        <dbReference type="Proteomes" id="UP000515124"/>
    </source>
</evidence>
<accession>A0A6P5TCB6</accession>
<dbReference type="Pfam" id="PF12854">
    <property type="entry name" value="PPR_1"/>
    <property type="match status" value="1"/>
</dbReference>
<dbReference type="FunFam" id="1.25.40.10:FF:003724">
    <property type="entry name" value="Uncharacterized protein"/>
    <property type="match status" value="1"/>
</dbReference>
<feature type="repeat" description="PPR" evidence="3">
    <location>
        <begin position="549"/>
        <end position="583"/>
    </location>
</feature>
<dbReference type="InterPro" id="IPR011990">
    <property type="entry name" value="TPR-like_helical_dom_sf"/>
</dbReference>
<dbReference type="GeneID" id="110766052"/>